<feature type="compositionally biased region" description="Polar residues" evidence="10">
    <location>
        <begin position="434"/>
        <end position="443"/>
    </location>
</feature>
<gene>
    <name evidence="12" type="ORF">SAY87_005640</name>
</gene>
<feature type="compositionally biased region" description="Basic and acidic residues" evidence="10">
    <location>
        <begin position="16"/>
        <end position="25"/>
    </location>
</feature>
<feature type="compositionally biased region" description="Polar residues" evidence="10">
    <location>
        <begin position="60"/>
        <end position="73"/>
    </location>
</feature>
<feature type="compositionally biased region" description="Basic and acidic residues" evidence="10">
    <location>
        <begin position="105"/>
        <end position="158"/>
    </location>
</feature>
<dbReference type="InterPro" id="IPR000156">
    <property type="entry name" value="Ran_bind_dom"/>
</dbReference>
<evidence type="ECO:0000256" key="3">
    <source>
        <dbReference type="ARBA" id="ARBA00022737"/>
    </source>
</evidence>
<dbReference type="Pfam" id="PF00638">
    <property type="entry name" value="Ran_BP1"/>
    <property type="match status" value="1"/>
</dbReference>
<name>A0AAN7KBA4_9MYRT</name>
<dbReference type="InterPro" id="IPR015007">
    <property type="entry name" value="NUP2/50/61"/>
</dbReference>
<keyword evidence="5" id="KW-0653">Protein transport</keyword>
<evidence type="ECO:0000256" key="8">
    <source>
        <dbReference type="ARBA" id="ARBA00023132"/>
    </source>
</evidence>
<dbReference type="GO" id="GO:0015031">
    <property type="term" value="P:protein transport"/>
    <property type="evidence" value="ECO:0007669"/>
    <property type="project" value="UniProtKB-KW"/>
</dbReference>
<reference evidence="12 13" key="1">
    <citation type="journal article" date="2023" name="Hortic Res">
        <title>Pangenome of water caltrop reveals structural variations and asymmetric subgenome divergence after allopolyploidization.</title>
        <authorList>
            <person name="Zhang X."/>
            <person name="Chen Y."/>
            <person name="Wang L."/>
            <person name="Yuan Y."/>
            <person name="Fang M."/>
            <person name="Shi L."/>
            <person name="Lu R."/>
            <person name="Comes H.P."/>
            <person name="Ma Y."/>
            <person name="Chen Y."/>
            <person name="Huang G."/>
            <person name="Zhou Y."/>
            <person name="Zheng Z."/>
            <person name="Qiu Y."/>
        </authorList>
    </citation>
    <scope>NUCLEOTIDE SEQUENCE [LARGE SCALE GENOMIC DNA]</scope>
    <source>
        <tissue evidence="12">Roots</tissue>
    </source>
</reference>
<dbReference type="PANTHER" id="PTHR23138">
    <property type="entry name" value="RAN BINDING PROTEIN"/>
    <property type="match status" value="1"/>
</dbReference>
<evidence type="ECO:0000256" key="6">
    <source>
        <dbReference type="ARBA" id="ARBA00022990"/>
    </source>
</evidence>
<evidence type="ECO:0000259" key="11">
    <source>
        <dbReference type="PROSITE" id="PS50196"/>
    </source>
</evidence>
<dbReference type="InterPro" id="IPR045207">
    <property type="entry name" value="RanBD_NUP50_plant"/>
</dbReference>
<keyword evidence="9" id="KW-0539">Nucleus</keyword>
<dbReference type="Proteomes" id="UP001345219">
    <property type="component" value="Chromosome 5"/>
</dbReference>
<dbReference type="GO" id="GO:0005643">
    <property type="term" value="C:nuclear pore"/>
    <property type="evidence" value="ECO:0007669"/>
    <property type="project" value="UniProtKB-SubCell"/>
</dbReference>
<dbReference type="EMBL" id="JAXIOK010000010">
    <property type="protein sequence ID" value="KAK4760747.1"/>
    <property type="molecule type" value="Genomic_DNA"/>
</dbReference>
<feature type="region of interest" description="Disordered" evidence="10">
    <location>
        <begin position="58"/>
        <end position="217"/>
    </location>
</feature>
<dbReference type="PROSITE" id="PS50196">
    <property type="entry name" value="RANBD1"/>
    <property type="match status" value="1"/>
</dbReference>
<keyword evidence="13" id="KW-1185">Reference proteome</keyword>
<protein>
    <recommendedName>
        <fullName evidence="11">RanBD1 domain-containing protein</fullName>
    </recommendedName>
</protein>
<keyword evidence="8" id="KW-0906">Nuclear pore complex</keyword>
<keyword evidence="2" id="KW-0813">Transport</keyword>
<keyword evidence="7" id="KW-0811">Translocation</keyword>
<keyword evidence="3" id="KW-0677">Repeat</keyword>
<comment type="caution">
    <text evidence="12">The sequence shown here is derived from an EMBL/GenBank/DDBJ whole genome shotgun (WGS) entry which is preliminary data.</text>
</comment>
<dbReference type="InterPro" id="IPR045255">
    <property type="entry name" value="RanBP1-like"/>
</dbReference>
<evidence type="ECO:0000256" key="1">
    <source>
        <dbReference type="ARBA" id="ARBA00004567"/>
    </source>
</evidence>
<dbReference type="InterPro" id="IPR011993">
    <property type="entry name" value="PH-like_dom_sf"/>
</dbReference>
<comment type="subcellular location">
    <subcellularLocation>
        <location evidence="1">Nucleus</location>
        <location evidence="1">Nuclear pore complex</location>
    </subcellularLocation>
</comment>
<dbReference type="Pfam" id="PF08911">
    <property type="entry name" value="NUP50"/>
    <property type="match status" value="1"/>
</dbReference>
<feature type="region of interest" description="Disordered" evidence="10">
    <location>
        <begin position="1"/>
        <end position="38"/>
    </location>
</feature>
<dbReference type="AlphaFoldDB" id="A0AAN7KBA4"/>
<evidence type="ECO:0000313" key="13">
    <source>
        <dbReference type="Proteomes" id="UP001345219"/>
    </source>
</evidence>
<organism evidence="12 13">
    <name type="scientific">Trapa incisa</name>
    <dbReference type="NCBI Taxonomy" id="236973"/>
    <lineage>
        <taxon>Eukaryota</taxon>
        <taxon>Viridiplantae</taxon>
        <taxon>Streptophyta</taxon>
        <taxon>Embryophyta</taxon>
        <taxon>Tracheophyta</taxon>
        <taxon>Spermatophyta</taxon>
        <taxon>Magnoliopsida</taxon>
        <taxon>eudicotyledons</taxon>
        <taxon>Gunneridae</taxon>
        <taxon>Pentapetalae</taxon>
        <taxon>rosids</taxon>
        <taxon>malvids</taxon>
        <taxon>Myrtales</taxon>
        <taxon>Lythraceae</taxon>
        <taxon>Trapa</taxon>
    </lineage>
</organism>
<dbReference type="Gene3D" id="2.30.29.30">
    <property type="entry name" value="Pleckstrin-homology domain (PH domain)/Phosphotyrosine-binding domain (PTB)"/>
    <property type="match status" value="1"/>
</dbReference>
<keyword evidence="4" id="KW-0509">mRNA transport</keyword>
<evidence type="ECO:0000256" key="10">
    <source>
        <dbReference type="SAM" id="MobiDB-lite"/>
    </source>
</evidence>
<evidence type="ECO:0000256" key="9">
    <source>
        <dbReference type="ARBA" id="ARBA00023242"/>
    </source>
</evidence>
<sequence>MGDTGDALPLSKKRAAGRELNRDKLDIDEEEDSSEIETGTFKRAAKEVLATRRIVKVRRNNSPTVAAPSQPSKNPFAGIRLVPPCPDSTKEGQVNFSKTEGPEQLESHTKDLETETANKDGKTADNDKNTADKIEVEKTQEGEIESAVEKAEGTKENEQTESQSKGVNVESPAKKVEVSHMTELVESETKGAGAESAAQENSTDNNESGKDTDSAAGGTSLSLFEQLSSNKNAFTGLGGTGLLGSTFSFGSILKGGSTSSLFGSNSDQPSFNLGLSGNGNSSVFGSSGASAAPQAEGNKFPPKKEIVVETGEENERVVFSADSILFEFIDGSWKERGKGEIKVNVSTTGTEKARMIMRTKGNLRLVLNANLYPEIKLTSMEKKSLTFACVNSIAEGKNDLCTFALKFRDATTVESFRQTVEAHKAKGPEVLKTPENSPGATEE</sequence>
<accession>A0AAN7KBA4</accession>
<evidence type="ECO:0000313" key="12">
    <source>
        <dbReference type="EMBL" id="KAK4760747.1"/>
    </source>
</evidence>
<evidence type="ECO:0000256" key="5">
    <source>
        <dbReference type="ARBA" id="ARBA00022927"/>
    </source>
</evidence>
<evidence type="ECO:0000256" key="7">
    <source>
        <dbReference type="ARBA" id="ARBA00023010"/>
    </source>
</evidence>
<dbReference type="SMART" id="SM00160">
    <property type="entry name" value="RanBD"/>
    <property type="match status" value="1"/>
</dbReference>
<keyword evidence="6" id="KW-0007">Acetylation</keyword>
<feature type="domain" description="RanBD1" evidence="11">
    <location>
        <begin position="302"/>
        <end position="429"/>
    </location>
</feature>
<proteinExistence type="predicted"/>
<evidence type="ECO:0000256" key="2">
    <source>
        <dbReference type="ARBA" id="ARBA00022448"/>
    </source>
</evidence>
<dbReference type="CDD" id="cd13169">
    <property type="entry name" value="RanBD_NUP50_plant"/>
    <property type="match status" value="1"/>
</dbReference>
<feature type="region of interest" description="Disordered" evidence="10">
    <location>
        <begin position="424"/>
        <end position="443"/>
    </location>
</feature>
<feature type="compositionally biased region" description="Acidic residues" evidence="10">
    <location>
        <begin position="26"/>
        <end position="35"/>
    </location>
</feature>
<dbReference type="PANTHER" id="PTHR23138:SF142">
    <property type="entry name" value="RAN-BINDING PROTEIN 3B-RELATED"/>
    <property type="match status" value="1"/>
</dbReference>
<evidence type="ECO:0000256" key="4">
    <source>
        <dbReference type="ARBA" id="ARBA00022816"/>
    </source>
</evidence>
<dbReference type="GO" id="GO:0051028">
    <property type="term" value="P:mRNA transport"/>
    <property type="evidence" value="ECO:0007669"/>
    <property type="project" value="UniProtKB-KW"/>
</dbReference>
<dbReference type="SUPFAM" id="SSF50729">
    <property type="entry name" value="PH domain-like"/>
    <property type="match status" value="1"/>
</dbReference>